<dbReference type="AlphaFoldDB" id="A0A840CI06"/>
<organism evidence="2 3">
    <name type="scientific">Dysgonomonas hofstadii</name>
    <dbReference type="NCBI Taxonomy" id="637886"/>
    <lineage>
        <taxon>Bacteria</taxon>
        <taxon>Pseudomonadati</taxon>
        <taxon>Bacteroidota</taxon>
        <taxon>Bacteroidia</taxon>
        <taxon>Bacteroidales</taxon>
        <taxon>Dysgonomonadaceae</taxon>
        <taxon>Dysgonomonas</taxon>
    </lineage>
</organism>
<comment type="caution">
    <text evidence="2">The sequence shown here is derived from an EMBL/GenBank/DDBJ whole genome shotgun (WGS) entry which is preliminary data.</text>
</comment>
<accession>A0A840CI06</accession>
<reference evidence="2 3" key="1">
    <citation type="submission" date="2020-08" db="EMBL/GenBank/DDBJ databases">
        <title>Genomic Encyclopedia of Type Strains, Phase IV (KMG-IV): sequencing the most valuable type-strain genomes for metagenomic binning, comparative biology and taxonomic classification.</title>
        <authorList>
            <person name="Goeker M."/>
        </authorList>
    </citation>
    <scope>NUCLEOTIDE SEQUENCE [LARGE SCALE GENOMIC DNA]</scope>
    <source>
        <strain evidence="2 3">DSM 104969</strain>
    </source>
</reference>
<dbReference type="RefSeq" id="WP_183305783.1">
    <property type="nucleotide sequence ID" value="NZ_JACIEP010000002.1"/>
</dbReference>
<keyword evidence="1" id="KW-0732">Signal</keyword>
<evidence type="ECO:0000256" key="1">
    <source>
        <dbReference type="SAM" id="SignalP"/>
    </source>
</evidence>
<keyword evidence="3" id="KW-1185">Reference proteome</keyword>
<evidence type="ECO:0000313" key="3">
    <source>
        <dbReference type="Proteomes" id="UP000555103"/>
    </source>
</evidence>
<dbReference type="Proteomes" id="UP000555103">
    <property type="component" value="Unassembled WGS sequence"/>
</dbReference>
<feature type="chain" id="PRO_5032862006" description="GLPGLI family protein" evidence="1">
    <location>
        <begin position="21"/>
        <end position="216"/>
    </location>
</feature>
<name>A0A840CI06_9BACT</name>
<protein>
    <recommendedName>
        <fullName evidence="4">GLPGLI family protein</fullName>
    </recommendedName>
</protein>
<evidence type="ECO:0008006" key="4">
    <source>
        <dbReference type="Google" id="ProtNLM"/>
    </source>
</evidence>
<gene>
    <name evidence="2" type="ORF">GGR21_000728</name>
</gene>
<dbReference type="EMBL" id="JACIEP010000002">
    <property type="protein sequence ID" value="MBB4034841.1"/>
    <property type="molecule type" value="Genomic_DNA"/>
</dbReference>
<feature type="signal peptide" evidence="1">
    <location>
        <begin position="1"/>
        <end position="20"/>
    </location>
</feature>
<evidence type="ECO:0000313" key="2">
    <source>
        <dbReference type="EMBL" id="MBB4034841.1"/>
    </source>
</evidence>
<sequence>MKRKILLLMLIMCSVSQIYAQEKQLQIRPKALDIGVYDYSKVKRNPHKVYYEQEAEQKFSELLMQNERLKDSGIFGEYIKLENDSTIFFREQEAYEYCPELNYVMITGGHGFVSAYDLVSLEEIFVNPSSYVYSPSKKYRFGTFEYDGVRYYIEVEEGETYVPYLLAYGGKGEMSGIYWIDDETICYLKEYEKADGSKYHIGYSTKFYKAEAAPTQ</sequence>
<proteinExistence type="predicted"/>